<proteinExistence type="predicted"/>
<name>A0AA35MFD3_9HYPO</name>
<organism evidence="1 2">
    <name type="scientific">Clonostachys chloroleuca</name>
    <dbReference type="NCBI Taxonomy" id="1926264"/>
    <lineage>
        <taxon>Eukaryota</taxon>
        <taxon>Fungi</taxon>
        <taxon>Dikarya</taxon>
        <taxon>Ascomycota</taxon>
        <taxon>Pezizomycotina</taxon>
        <taxon>Sordariomycetes</taxon>
        <taxon>Hypocreomycetidae</taxon>
        <taxon>Hypocreales</taxon>
        <taxon>Bionectriaceae</taxon>
        <taxon>Clonostachys</taxon>
    </lineage>
</organism>
<accession>A0AA35MFD3</accession>
<evidence type="ECO:0000313" key="2">
    <source>
        <dbReference type="Proteomes" id="UP001160390"/>
    </source>
</evidence>
<keyword evidence="2" id="KW-1185">Reference proteome</keyword>
<comment type="caution">
    <text evidence="1">The sequence shown here is derived from an EMBL/GenBank/DDBJ whole genome shotgun (WGS) entry which is preliminary data.</text>
</comment>
<evidence type="ECO:0000313" key="1">
    <source>
        <dbReference type="EMBL" id="CAI6095953.1"/>
    </source>
</evidence>
<dbReference type="EMBL" id="CABFNP030001276">
    <property type="protein sequence ID" value="CAI6095953.1"/>
    <property type="molecule type" value="Genomic_DNA"/>
</dbReference>
<dbReference type="SUPFAM" id="SSF55729">
    <property type="entry name" value="Acyl-CoA N-acyltransferases (Nat)"/>
    <property type="match status" value="1"/>
</dbReference>
<dbReference type="Gene3D" id="3.40.630.30">
    <property type="match status" value="1"/>
</dbReference>
<dbReference type="AlphaFoldDB" id="A0AA35MFD3"/>
<sequence length="269" mass="30640">MHVRRANLNDASTIAWVGTQAFQKDPSYGHFYPWKDYFPEDFFMHLRRKYQRLMATPGCCIIALVLDKEDEQPNKPTYSAGSIIGFATFQRSGGTQEQRDAWGADTPEKRVVRHTLDLAEATEPPNRAASQEALDDFWRQELIGHNSTEFTDKIDFYTLAMLPEYQRKGCAGHLFAWLFEASARDNVPVFGDASVKAIRIYCAVGAVIIGKIVQEETTYERTLGNRVLPSIKVPRLETPVIRWDRPEQVSETLAVYLRSAQQEKAKLCC</sequence>
<dbReference type="Proteomes" id="UP001160390">
    <property type="component" value="Unassembled WGS sequence"/>
</dbReference>
<gene>
    <name evidence="1" type="ORF">CCHLO57077_00016791</name>
</gene>
<protein>
    <recommendedName>
        <fullName evidence="3">N-acetyltransferase domain-containing protein</fullName>
    </recommendedName>
</protein>
<evidence type="ECO:0008006" key="3">
    <source>
        <dbReference type="Google" id="ProtNLM"/>
    </source>
</evidence>
<dbReference type="InterPro" id="IPR016181">
    <property type="entry name" value="Acyl_CoA_acyltransferase"/>
</dbReference>
<reference evidence="1" key="1">
    <citation type="submission" date="2023-01" db="EMBL/GenBank/DDBJ databases">
        <authorList>
            <person name="Piombo E."/>
        </authorList>
    </citation>
    <scope>NUCLEOTIDE SEQUENCE</scope>
</reference>